<gene>
    <name evidence="1" type="ORF">N3K66_006200</name>
</gene>
<dbReference type="Proteomes" id="UP001163324">
    <property type="component" value="Chromosome 5"/>
</dbReference>
<evidence type="ECO:0000313" key="1">
    <source>
        <dbReference type="EMBL" id="KAI9899739.1"/>
    </source>
</evidence>
<reference evidence="1" key="1">
    <citation type="submission" date="2022-10" db="EMBL/GenBank/DDBJ databases">
        <title>Complete Genome of Trichothecium roseum strain YXFP-22015, a Plant Pathogen Isolated from Citrus.</title>
        <authorList>
            <person name="Wang Y."/>
            <person name="Zhu L."/>
        </authorList>
    </citation>
    <scope>NUCLEOTIDE SEQUENCE</scope>
    <source>
        <strain evidence="1">YXFP-22015</strain>
    </source>
</reference>
<evidence type="ECO:0000313" key="2">
    <source>
        <dbReference type="Proteomes" id="UP001163324"/>
    </source>
</evidence>
<protein>
    <submittedName>
        <fullName evidence="1">Uncharacterized protein</fullName>
    </submittedName>
</protein>
<sequence length="284" mass="31748">MKDAFYNSEALNITYSKLIVTLGYSSPYLMDEIIGLAAAHRSTTVQDDSSRDFYRQEATRLQTRALAQFNAIQPIEKQHALSVFMFSTLLGQHVLFDTFSSGSDFSSVLDRFVDCLSLHRGIRTIVSELYPSIIAQLEELDGPDSAMAREMGVGARTMDGGDDCSPLVDMLRQSNLSSTEAEAYDHAVDALQQMFNNQRGSSHQRYTVVQAWPVRVSVDYVHLLAQRRPESLIILAFYGILLHKARESWTVAGAGRFLVESITSHLGSYWAGWLKIPNKMLGLP</sequence>
<dbReference type="EMBL" id="CM047944">
    <property type="protein sequence ID" value="KAI9899739.1"/>
    <property type="molecule type" value="Genomic_DNA"/>
</dbReference>
<accession>A0ACC0V001</accession>
<organism evidence="1 2">
    <name type="scientific">Trichothecium roseum</name>
    <dbReference type="NCBI Taxonomy" id="47278"/>
    <lineage>
        <taxon>Eukaryota</taxon>
        <taxon>Fungi</taxon>
        <taxon>Dikarya</taxon>
        <taxon>Ascomycota</taxon>
        <taxon>Pezizomycotina</taxon>
        <taxon>Sordariomycetes</taxon>
        <taxon>Hypocreomycetidae</taxon>
        <taxon>Hypocreales</taxon>
        <taxon>Hypocreales incertae sedis</taxon>
        <taxon>Trichothecium</taxon>
    </lineage>
</organism>
<proteinExistence type="predicted"/>
<keyword evidence="2" id="KW-1185">Reference proteome</keyword>
<name>A0ACC0V001_9HYPO</name>
<comment type="caution">
    <text evidence="1">The sequence shown here is derived from an EMBL/GenBank/DDBJ whole genome shotgun (WGS) entry which is preliminary data.</text>
</comment>